<evidence type="ECO:0000313" key="1">
    <source>
        <dbReference type="EMBL" id="UYO37634.1"/>
    </source>
</evidence>
<accession>A0AAX3DSB9</accession>
<protein>
    <submittedName>
        <fullName evidence="1">Uncharacterized protein</fullName>
    </submittedName>
</protein>
<dbReference type="Proteomes" id="UP001163166">
    <property type="component" value="Chromosome"/>
</dbReference>
<evidence type="ECO:0000313" key="2">
    <source>
        <dbReference type="Proteomes" id="UP001163166"/>
    </source>
</evidence>
<sequence>MKLPTLIVACIAAAVVVFGVRNFKAEPNPNEATEQAAASAAAVPVSPIKTLTSTSCPSDGCPISCEDDDTLLSAFCVSGTKARFADTLKLASGKLTATCGMGASSILAYCGRQ</sequence>
<organism evidence="1 2">
    <name type="scientific">Rhodopseudomonas palustris</name>
    <dbReference type="NCBI Taxonomy" id="1076"/>
    <lineage>
        <taxon>Bacteria</taxon>
        <taxon>Pseudomonadati</taxon>
        <taxon>Pseudomonadota</taxon>
        <taxon>Alphaproteobacteria</taxon>
        <taxon>Hyphomicrobiales</taxon>
        <taxon>Nitrobacteraceae</taxon>
        <taxon>Rhodopseudomonas</taxon>
    </lineage>
</organism>
<dbReference type="RefSeq" id="WP_107346591.1">
    <property type="nucleotide sequence ID" value="NZ_CP019966.1"/>
</dbReference>
<name>A0AAX3DSB9_RHOPL</name>
<proteinExistence type="predicted"/>
<gene>
    <name evidence="1" type="ORF">KQX62_12815</name>
</gene>
<reference evidence="1" key="1">
    <citation type="journal article" date="2022" name="Biol. Control">
        <title>In silico genomic analysis of Rhodopseudomonas palustris strains revealed potential biocontrol agents and crop yield enhancers.</title>
        <authorList>
            <person name="Surachat K."/>
            <person name="Kantachote D."/>
            <person name="Deachamag P."/>
            <person name="Wonglapsuwan M."/>
        </authorList>
    </citation>
    <scope>NUCLEOTIDE SEQUENCE</scope>
    <source>
        <strain evidence="1">TLS06</strain>
    </source>
</reference>
<dbReference type="AlphaFoldDB" id="A0AAX3DSB9"/>
<dbReference type="EMBL" id="CP076676">
    <property type="protein sequence ID" value="UYO37634.1"/>
    <property type="molecule type" value="Genomic_DNA"/>
</dbReference>